<protein>
    <submittedName>
        <fullName evidence="1">Uncharacterized protein</fullName>
    </submittedName>
</protein>
<organism evidence="1">
    <name type="scientific">Medicago truncatula</name>
    <name type="common">Barrel medic</name>
    <name type="synonym">Medicago tribuloides</name>
    <dbReference type="NCBI Taxonomy" id="3880"/>
    <lineage>
        <taxon>Eukaryota</taxon>
        <taxon>Viridiplantae</taxon>
        <taxon>Streptophyta</taxon>
        <taxon>Embryophyta</taxon>
        <taxon>Tracheophyta</taxon>
        <taxon>Spermatophyta</taxon>
        <taxon>Magnoliopsida</taxon>
        <taxon>eudicotyledons</taxon>
        <taxon>Gunneridae</taxon>
        <taxon>Pentapetalae</taxon>
        <taxon>rosids</taxon>
        <taxon>fabids</taxon>
        <taxon>Fabales</taxon>
        <taxon>Fabaceae</taxon>
        <taxon>Papilionoideae</taxon>
        <taxon>50 kb inversion clade</taxon>
        <taxon>NPAAA clade</taxon>
        <taxon>Hologalegina</taxon>
        <taxon>IRL clade</taxon>
        <taxon>Trifolieae</taxon>
        <taxon>Medicago</taxon>
    </lineage>
</organism>
<dbReference type="EMBL" id="BT142130">
    <property type="protein sequence ID" value="AFK41924.1"/>
    <property type="molecule type" value="mRNA"/>
</dbReference>
<proteinExistence type="evidence at transcript level"/>
<accession>I3SNT2</accession>
<dbReference type="AlphaFoldDB" id="I3SNT2"/>
<name>I3SNT2_MEDTR</name>
<reference evidence="1" key="1">
    <citation type="submission" date="2012-05" db="EMBL/GenBank/DDBJ databases">
        <authorList>
            <person name="Krishnakumar V."/>
            <person name="Cheung F."/>
            <person name="Xiao Y."/>
            <person name="Chan A."/>
            <person name="Moskal W.A."/>
            <person name="Town C.D."/>
        </authorList>
    </citation>
    <scope>NUCLEOTIDE SEQUENCE</scope>
</reference>
<evidence type="ECO:0000313" key="1">
    <source>
        <dbReference type="EMBL" id="AFK41924.1"/>
    </source>
</evidence>
<sequence length="48" mass="5659">MFRSTLSSPFPPLLQPCPFLTIERKRERSKLMMRENEGRMSESESDIV</sequence>